<comment type="similarity">
    <text evidence="2">Belongs to the SNAP family.</text>
</comment>
<evidence type="ECO:0000256" key="9">
    <source>
        <dbReference type="SAM" id="MobiDB-lite"/>
    </source>
</evidence>
<evidence type="ECO:0000256" key="2">
    <source>
        <dbReference type="ARBA" id="ARBA00010050"/>
    </source>
</evidence>
<evidence type="ECO:0000256" key="1">
    <source>
        <dbReference type="ARBA" id="ARBA00004170"/>
    </source>
</evidence>
<reference evidence="10" key="2">
    <citation type="submission" date="2017-05" db="UniProtKB">
        <authorList>
            <consortium name="EnsemblMetazoa"/>
        </authorList>
    </citation>
    <scope>IDENTIFICATION</scope>
</reference>
<evidence type="ECO:0000313" key="11">
    <source>
        <dbReference type="Proteomes" id="UP000007879"/>
    </source>
</evidence>
<feature type="compositionally biased region" description="Basic and acidic residues" evidence="9">
    <location>
        <begin position="344"/>
        <end position="369"/>
    </location>
</feature>
<reference evidence="11" key="1">
    <citation type="journal article" date="2010" name="Nature">
        <title>The Amphimedon queenslandica genome and the evolution of animal complexity.</title>
        <authorList>
            <person name="Srivastava M."/>
            <person name="Simakov O."/>
            <person name="Chapman J."/>
            <person name="Fahey B."/>
            <person name="Gauthier M.E."/>
            <person name="Mitros T."/>
            <person name="Richards G.S."/>
            <person name="Conaco C."/>
            <person name="Dacre M."/>
            <person name="Hellsten U."/>
            <person name="Larroux C."/>
            <person name="Putnam N.H."/>
            <person name="Stanke M."/>
            <person name="Adamska M."/>
            <person name="Darling A."/>
            <person name="Degnan S.M."/>
            <person name="Oakley T.H."/>
            <person name="Plachetzki D.C."/>
            <person name="Zhai Y."/>
            <person name="Adamski M."/>
            <person name="Calcino A."/>
            <person name="Cummins S.F."/>
            <person name="Goodstein D.M."/>
            <person name="Harris C."/>
            <person name="Jackson D.J."/>
            <person name="Leys S.P."/>
            <person name="Shu S."/>
            <person name="Woodcroft B.J."/>
            <person name="Vervoort M."/>
            <person name="Kosik K.S."/>
            <person name="Manning G."/>
            <person name="Degnan B.M."/>
            <person name="Rokhsar D.S."/>
        </authorList>
    </citation>
    <scope>NUCLEOTIDE SEQUENCE [LARGE SCALE GENOMIC DNA]</scope>
</reference>
<dbReference type="GO" id="GO:0016192">
    <property type="term" value="P:vesicle-mediated transport"/>
    <property type="evidence" value="ECO:0007669"/>
    <property type="project" value="UniProtKB-KW"/>
</dbReference>
<dbReference type="STRING" id="400682.A0A1X7UWC7"/>
<accession>A0A1X7UWC7</accession>
<protein>
    <recommendedName>
        <fullName evidence="7">Gamma-soluble NSF attachment protein</fullName>
    </recommendedName>
    <alternativeName>
        <fullName evidence="8">N-ethylmaleimide-sensitive factor attachment protein gamma</fullName>
    </alternativeName>
</protein>
<organism evidence="10">
    <name type="scientific">Amphimedon queenslandica</name>
    <name type="common">Sponge</name>
    <dbReference type="NCBI Taxonomy" id="400682"/>
    <lineage>
        <taxon>Eukaryota</taxon>
        <taxon>Metazoa</taxon>
        <taxon>Porifera</taxon>
        <taxon>Demospongiae</taxon>
        <taxon>Heteroscleromorpha</taxon>
        <taxon>Haplosclerida</taxon>
        <taxon>Niphatidae</taxon>
        <taxon>Amphimedon</taxon>
    </lineage>
</organism>
<dbReference type="GO" id="GO:0005774">
    <property type="term" value="C:vacuolar membrane"/>
    <property type="evidence" value="ECO:0007669"/>
    <property type="project" value="TreeGrafter"/>
</dbReference>
<dbReference type="GO" id="GO:0005483">
    <property type="term" value="F:soluble NSF attachment protein activity"/>
    <property type="evidence" value="ECO:0007669"/>
    <property type="project" value="TreeGrafter"/>
</dbReference>
<keyword evidence="4" id="KW-0931">ER-Golgi transport</keyword>
<dbReference type="GO" id="GO:0031201">
    <property type="term" value="C:SNARE complex"/>
    <property type="evidence" value="ECO:0007669"/>
    <property type="project" value="TreeGrafter"/>
</dbReference>
<evidence type="ECO:0000256" key="7">
    <source>
        <dbReference type="ARBA" id="ARBA00040047"/>
    </source>
</evidence>
<name>A0A1X7UWC7_AMPQE</name>
<evidence type="ECO:0000313" key="10">
    <source>
        <dbReference type="EnsemblMetazoa" id="Aqu2.1.31677_001"/>
    </source>
</evidence>
<proteinExistence type="inferred from homology"/>
<keyword evidence="11" id="KW-1185">Reference proteome</keyword>
<feature type="compositionally biased region" description="Basic and acidic residues" evidence="9">
    <location>
        <begin position="318"/>
        <end position="327"/>
    </location>
</feature>
<dbReference type="KEGG" id="aqu:105312785"/>
<keyword evidence="6" id="KW-0472">Membrane</keyword>
<dbReference type="EnsemblMetazoa" id="XM_019996521.1">
    <property type="protein sequence ID" value="XP_019852080.1"/>
    <property type="gene ID" value="LOC105312785"/>
</dbReference>
<feature type="compositionally biased region" description="Acidic residues" evidence="9">
    <location>
        <begin position="395"/>
        <end position="409"/>
    </location>
</feature>
<dbReference type="InterPro" id="IPR000744">
    <property type="entry name" value="NSF_attach"/>
</dbReference>
<evidence type="ECO:0000256" key="3">
    <source>
        <dbReference type="ARBA" id="ARBA00022448"/>
    </source>
</evidence>
<evidence type="ECO:0000256" key="5">
    <source>
        <dbReference type="ARBA" id="ARBA00022927"/>
    </source>
</evidence>
<gene>
    <name evidence="10" type="primary">105312785</name>
</gene>
<comment type="subcellular location">
    <subcellularLocation>
        <location evidence="1">Membrane</location>
        <topology evidence="1">Peripheral membrane protein</topology>
    </subcellularLocation>
</comment>
<feature type="region of interest" description="Disordered" evidence="9">
    <location>
        <begin position="284"/>
        <end position="409"/>
    </location>
</feature>
<dbReference type="EnsemblMetazoa" id="Aqu2.1.31677_001">
    <property type="protein sequence ID" value="Aqu2.1.31677_001"/>
    <property type="gene ID" value="Aqu2.1.31677"/>
</dbReference>
<dbReference type="PANTHER" id="PTHR13768">
    <property type="entry name" value="SOLUBLE NSF ATTACHMENT PROTEIN SNAP"/>
    <property type="match status" value="1"/>
</dbReference>
<dbReference type="FunCoup" id="A0A1X7UWC7">
    <property type="interactions" value="733"/>
</dbReference>
<dbReference type="GO" id="GO:0006886">
    <property type="term" value="P:intracellular protein transport"/>
    <property type="evidence" value="ECO:0007669"/>
    <property type="project" value="InterPro"/>
</dbReference>
<dbReference type="OrthoDB" id="26569at2759"/>
<dbReference type="SUPFAM" id="SSF48452">
    <property type="entry name" value="TPR-like"/>
    <property type="match status" value="1"/>
</dbReference>
<sequence length="409" mass="45441">MASGRDSAKLQAAEKLEEEAKKCLKTSLFKWSPDYESAANKFEKAAISYRNCQVYDKAVAAYLKASEAYYDNNSIYHSGKSLEQAANVSRDAKDLLNAGQYMSKACERFNESGYPDTGGQVLAKAAMWLQHEHPDKSAEYYIQTADNLLLDDKKRESGNAMKDAVRMYCRVRPRQSNKIIETCRKAREILLSAGMINIAHELVSVEIVALLTEGNGLQAKEVLQECENIEGFSTSEDYTVLDELIDAVTNNDEESIAQSCNSHIFRAMDPEFAKFVRDLKDGTESAAPVRSAPSKKGEGTSFSSKAGPVNMKDPSVLADRRNELFARKDKKQTTGSVKQPSPPRRPDIDHNTDTDRTTNPDTDRDRDDLVTDVDPNPDADPDQSADRNTDANPPGEEESDDDDQNIDIN</sequence>
<evidence type="ECO:0000256" key="8">
    <source>
        <dbReference type="ARBA" id="ARBA00042485"/>
    </source>
</evidence>
<dbReference type="eggNOG" id="KOG1585">
    <property type="taxonomic scope" value="Eukaryota"/>
</dbReference>
<evidence type="ECO:0000256" key="4">
    <source>
        <dbReference type="ARBA" id="ARBA00022892"/>
    </source>
</evidence>
<dbReference type="InterPro" id="IPR011990">
    <property type="entry name" value="TPR-like_helical_dom_sf"/>
</dbReference>
<dbReference type="AlphaFoldDB" id="A0A1X7UWC7"/>
<keyword evidence="3" id="KW-0813">Transport</keyword>
<dbReference type="Gene3D" id="1.25.40.10">
    <property type="entry name" value="Tetratricopeptide repeat domain"/>
    <property type="match status" value="1"/>
</dbReference>
<dbReference type="Proteomes" id="UP000007879">
    <property type="component" value="Unassembled WGS sequence"/>
</dbReference>
<dbReference type="PANTHER" id="PTHR13768:SF2">
    <property type="entry name" value="GAMMA-SOLUBLE NSF ATTACHMENT PROTEIN"/>
    <property type="match status" value="1"/>
</dbReference>
<dbReference type="Pfam" id="PF14938">
    <property type="entry name" value="SNAP"/>
    <property type="match status" value="1"/>
</dbReference>
<dbReference type="GO" id="GO:0019905">
    <property type="term" value="F:syntaxin binding"/>
    <property type="evidence" value="ECO:0007669"/>
    <property type="project" value="TreeGrafter"/>
</dbReference>
<keyword evidence="5" id="KW-0653">Protein transport</keyword>
<evidence type="ECO:0000256" key="6">
    <source>
        <dbReference type="ARBA" id="ARBA00023136"/>
    </source>
</evidence>
<dbReference type="InParanoid" id="A0A1X7UWC7"/>